<organism evidence="8">
    <name type="scientific">Mesocestoides corti</name>
    <name type="common">Flatworm</name>
    <dbReference type="NCBI Taxonomy" id="53468"/>
    <lineage>
        <taxon>Eukaryota</taxon>
        <taxon>Metazoa</taxon>
        <taxon>Spiralia</taxon>
        <taxon>Lophotrochozoa</taxon>
        <taxon>Platyhelminthes</taxon>
        <taxon>Cestoda</taxon>
        <taxon>Eucestoda</taxon>
        <taxon>Cyclophyllidea</taxon>
        <taxon>Mesocestoididae</taxon>
        <taxon>Mesocestoides</taxon>
    </lineage>
</organism>
<dbReference type="PANTHER" id="PTHR22625:SF70">
    <property type="entry name" value="PLEXIN A, ISOFORM A"/>
    <property type="match status" value="1"/>
</dbReference>
<dbReference type="InterPro" id="IPR036352">
    <property type="entry name" value="Semap_dom_sf"/>
</dbReference>
<feature type="domain" description="Sema" evidence="7">
    <location>
        <begin position="129"/>
        <end position="604"/>
    </location>
</feature>
<dbReference type="SMART" id="SM00423">
    <property type="entry name" value="PSI"/>
    <property type="match status" value="2"/>
</dbReference>
<evidence type="ECO:0000259" key="7">
    <source>
        <dbReference type="SMART" id="SM00630"/>
    </source>
</evidence>
<dbReference type="Gene3D" id="2.130.10.10">
    <property type="entry name" value="YVTN repeat-like/Quinoprotein amine dehydrogenase"/>
    <property type="match status" value="1"/>
</dbReference>
<feature type="domain" description="PSI" evidence="6">
    <location>
        <begin position="622"/>
        <end position="674"/>
    </location>
</feature>
<dbReference type="InterPro" id="IPR013783">
    <property type="entry name" value="Ig-like_fold"/>
</dbReference>
<evidence type="ECO:0000256" key="2">
    <source>
        <dbReference type="ARBA" id="ARBA00023136"/>
    </source>
</evidence>
<sequence>MQHCKMLSSILFVLCLLPNKLGPFVISVHVVGDFRFLPRPQLHMQTVHPKVLYRRITNTSDAYLFIARVNAIFQLSADSLSILNERIIGPKNFSIFCYSSEGPCAPCNRFIDRPLPPGYSSENCGPRMTDTFVKSWATSNHNYSELDFSDSHFDRVSLWQEIHPANNDLLPSEDAFYICYNVFHGFCERLQLSNISVAKPWTKRSSATQFSSKPLSSIRIPVVNWNASLTSTITVDEDFVYVGLEQDQSQDTTSLVLEPMSVRMRDFDLASKRPSSESLLRFQDSDIRIKYKFSFQYTLEESRLNSRKYTYSHLVKHIYFVMQEFRVTEPWMMQTRIARVCSGDIYLQSYSELELYCEECFLNGRGHEQMRFGALHMAARGTVGAEIARTRFSRLNGSKMVPKWRQPLQMSEDFNNVLLVAFAPHLADPFHYDHLGNSNPFYEPKVVSEARNLVIRGTAIVFYTLAEIDVWFGVVIQNCLTGKTSIGPAHFLSSDPQKCMRDDPLLAQLKRNYYCPSNPTNWPISGSLQSERLSALPALILDADATGIAITKVADEFTVLVVATDEGELSKYVIEQSGLARLISSKQLTSRRRPLRGLTLDETGLVAFAISDEKVYRVALHNCSSAQSCGACLAQRDPYCGWCVSRGLCTHREACEPVGQAPWLSYQTEAATCPVISVVDPPGVESLAPRAIAITLQLSPLLAKSLVSPPPTTTDRQAPQRRLFCSFRLFHPDAVRQTPTDLRWMVRGPEYGKTRAHQIPGSAEATCNSPEPTNLPAIDGSKHPKQTLVWLELVETSSGAAEETTYPLAVGTFAIYECRRFPDCQTCANTSGFACAWCVAESRCVPAGSRAPPAVACGASTGCALIQAGSNCTCPAFTVEPVTTTVEAMKSSTVTARILNMQTGASRFSCSDRCTGRRTEGAYNRTASTVTCSFEGVPIWDVTSGRDEGEISVDPKVWHPNLTNLATQGVAKCEIMINWHNDQLPNQPEQGHPLTNLHAAS</sequence>
<dbReference type="GO" id="GO:0005886">
    <property type="term" value="C:plasma membrane"/>
    <property type="evidence" value="ECO:0007669"/>
    <property type="project" value="TreeGrafter"/>
</dbReference>
<dbReference type="SUPFAM" id="SSF103575">
    <property type="entry name" value="Plexin repeat"/>
    <property type="match status" value="1"/>
</dbReference>
<keyword evidence="2" id="KW-0472">Membrane</keyword>
<keyword evidence="3" id="KW-1015">Disulfide bond</keyword>
<feature type="domain" description="PSI" evidence="6">
    <location>
        <begin position="817"/>
        <end position="875"/>
    </location>
</feature>
<comment type="subcellular location">
    <subcellularLocation>
        <location evidence="1">Membrane</location>
    </subcellularLocation>
</comment>
<evidence type="ECO:0000256" key="4">
    <source>
        <dbReference type="ARBA" id="ARBA00023180"/>
    </source>
</evidence>
<dbReference type="GO" id="GO:0017154">
    <property type="term" value="F:semaphorin receptor activity"/>
    <property type="evidence" value="ECO:0007669"/>
    <property type="project" value="InterPro"/>
</dbReference>
<keyword evidence="5" id="KW-0732">Signal</keyword>
<dbReference type="Pfam" id="PF01437">
    <property type="entry name" value="PSI"/>
    <property type="match status" value="1"/>
</dbReference>
<name>A0A5K3FB69_MESCO</name>
<protein>
    <submittedName>
        <fullName evidence="8">Sema domain-containing protein</fullName>
    </submittedName>
</protein>
<dbReference type="SMART" id="SM00630">
    <property type="entry name" value="Sema"/>
    <property type="match status" value="1"/>
</dbReference>
<evidence type="ECO:0000256" key="3">
    <source>
        <dbReference type="ARBA" id="ARBA00023157"/>
    </source>
</evidence>
<accession>A0A5K3FB69</accession>
<dbReference type="AlphaFoldDB" id="A0A5K3FB69"/>
<dbReference type="GO" id="GO:0002116">
    <property type="term" value="C:semaphorin receptor complex"/>
    <property type="evidence" value="ECO:0007669"/>
    <property type="project" value="TreeGrafter"/>
</dbReference>
<dbReference type="InterPro" id="IPR016201">
    <property type="entry name" value="PSI"/>
</dbReference>
<evidence type="ECO:0000256" key="1">
    <source>
        <dbReference type="ARBA" id="ARBA00004370"/>
    </source>
</evidence>
<dbReference type="Gene3D" id="2.60.40.10">
    <property type="entry name" value="Immunoglobulins"/>
    <property type="match status" value="1"/>
</dbReference>
<dbReference type="SUPFAM" id="SSF101912">
    <property type="entry name" value="Sema domain"/>
    <property type="match status" value="2"/>
</dbReference>
<dbReference type="InterPro" id="IPR001627">
    <property type="entry name" value="Semap_dom"/>
</dbReference>
<reference evidence="8" key="1">
    <citation type="submission" date="2019-11" db="UniProtKB">
        <authorList>
            <consortium name="WormBaseParasite"/>
        </authorList>
    </citation>
    <scope>IDENTIFICATION</scope>
</reference>
<evidence type="ECO:0000313" key="8">
    <source>
        <dbReference type="WBParaSite" id="MCU_007012-RA"/>
    </source>
</evidence>
<keyword evidence="4" id="KW-0325">Glycoprotein</keyword>
<evidence type="ECO:0000256" key="5">
    <source>
        <dbReference type="SAM" id="SignalP"/>
    </source>
</evidence>
<evidence type="ECO:0000259" key="6">
    <source>
        <dbReference type="SMART" id="SM00423"/>
    </source>
</evidence>
<dbReference type="GO" id="GO:0030334">
    <property type="term" value="P:regulation of cell migration"/>
    <property type="evidence" value="ECO:0007669"/>
    <property type="project" value="TreeGrafter"/>
</dbReference>
<dbReference type="InterPro" id="IPR031148">
    <property type="entry name" value="Plexin"/>
</dbReference>
<dbReference type="PANTHER" id="PTHR22625">
    <property type="entry name" value="PLEXIN"/>
    <property type="match status" value="1"/>
</dbReference>
<dbReference type="InterPro" id="IPR015943">
    <property type="entry name" value="WD40/YVTN_repeat-like_dom_sf"/>
</dbReference>
<dbReference type="WBParaSite" id="MCU_007012-RA">
    <property type="protein sequence ID" value="MCU_007012-RA"/>
    <property type="gene ID" value="MCU_007012"/>
</dbReference>
<feature type="chain" id="PRO_5024356214" evidence="5">
    <location>
        <begin position="24"/>
        <end position="1001"/>
    </location>
</feature>
<proteinExistence type="predicted"/>
<dbReference type="InterPro" id="IPR002165">
    <property type="entry name" value="Plexin_repeat"/>
</dbReference>
<feature type="signal peptide" evidence="5">
    <location>
        <begin position="1"/>
        <end position="23"/>
    </location>
</feature>